<dbReference type="Proteomes" id="UP000769528">
    <property type="component" value="Unassembled WGS sequence"/>
</dbReference>
<dbReference type="PANTHER" id="PTHR31306">
    <property type="entry name" value="ALPHA-1,6-MANNOSYLTRANSFERASE MNN11-RELATED"/>
    <property type="match status" value="1"/>
</dbReference>
<feature type="transmembrane region" description="Helical" evidence="4">
    <location>
        <begin position="21"/>
        <end position="42"/>
    </location>
</feature>
<dbReference type="AlphaFoldDB" id="A0A9P8T3V5"/>
<keyword evidence="2" id="KW-0328">Glycosyltransferase</keyword>
<keyword evidence="4" id="KW-1133">Transmembrane helix</keyword>
<dbReference type="InterPro" id="IPR029044">
    <property type="entry name" value="Nucleotide-diphossugar_trans"/>
</dbReference>
<evidence type="ECO:0000256" key="2">
    <source>
        <dbReference type="ARBA" id="ARBA00022676"/>
    </source>
</evidence>
<dbReference type="EMBL" id="JAEUBF010001473">
    <property type="protein sequence ID" value="KAH3664400.1"/>
    <property type="molecule type" value="Genomic_DNA"/>
</dbReference>
<name>A0A9P8T3V5_9ASCO</name>
<evidence type="ECO:0000313" key="6">
    <source>
        <dbReference type="Proteomes" id="UP000769528"/>
    </source>
</evidence>
<gene>
    <name evidence="5" type="ORF">WICMUC_005785</name>
</gene>
<dbReference type="OrthoDB" id="407658at2759"/>
<evidence type="ECO:0000256" key="4">
    <source>
        <dbReference type="SAM" id="Phobius"/>
    </source>
</evidence>
<dbReference type="PANTHER" id="PTHR31306:SF5">
    <property type="entry name" value="ALPHA-1,6-MANNOSYLTRANSFERASE MNN10-RELATED"/>
    <property type="match status" value="1"/>
</dbReference>
<evidence type="ECO:0000256" key="1">
    <source>
        <dbReference type="ARBA" id="ARBA00005664"/>
    </source>
</evidence>
<reference evidence="5" key="2">
    <citation type="submission" date="2021-01" db="EMBL/GenBank/DDBJ databases">
        <authorList>
            <person name="Schikora-Tamarit M.A."/>
        </authorList>
    </citation>
    <scope>NUCLEOTIDE SEQUENCE</scope>
    <source>
        <strain evidence="5">CBS6341</strain>
    </source>
</reference>
<dbReference type="GO" id="GO:0000139">
    <property type="term" value="C:Golgi membrane"/>
    <property type="evidence" value="ECO:0007669"/>
    <property type="project" value="TreeGrafter"/>
</dbReference>
<organism evidence="5 6">
    <name type="scientific">Wickerhamomyces mucosus</name>
    <dbReference type="NCBI Taxonomy" id="1378264"/>
    <lineage>
        <taxon>Eukaryota</taxon>
        <taxon>Fungi</taxon>
        <taxon>Dikarya</taxon>
        <taxon>Ascomycota</taxon>
        <taxon>Saccharomycotina</taxon>
        <taxon>Saccharomycetes</taxon>
        <taxon>Phaffomycetales</taxon>
        <taxon>Wickerhamomycetaceae</taxon>
        <taxon>Wickerhamomyces</taxon>
    </lineage>
</organism>
<dbReference type="InterPro" id="IPR008630">
    <property type="entry name" value="Glyco_trans_34"/>
</dbReference>
<keyword evidence="3" id="KW-0808">Transferase</keyword>
<evidence type="ECO:0000313" key="5">
    <source>
        <dbReference type="EMBL" id="KAH3664400.1"/>
    </source>
</evidence>
<accession>A0A9P8T3V5</accession>
<dbReference type="Gene3D" id="3.90.550.10">
    <property type="entry name" value="Spore Coat Polysaccharide Biosynthesis Protein SpsA, Chain A"/>
    <property type="match status" value="1"/>
</dbReference>
<comment type="caution">
    <text evidence="5">The sequence shown here is derived from an EMBL/GenBank/DDBJ whole genome shotgun (WGS) entry which is preliminary data.</text>
</comment>
<keyword evidence="6" id="KW-1185">Reference proteome</keyword>
<dbReference type="GO" id="GO:0006487">
    <property type="term" value="P:protein N-linked glycosylation"/>
    <property type="evidence" value="ECO:0007669"/>
    <property type="project" value="TreeGrafter"/>
</dbReference>
<dbReference type="GO" id="GO:0016757">
    <property type="term" value="F:glycosyltransferase activity"/>
    <property type="evidence" value="ECO:0007669"/>
    <property type="project" value="UniProtKB-KW"/>
</dbReference>
<reference evidence="5" key="1">
    <citation type="journal article" date="2021" name="Open Biol.">
        <title>Shared evolutionary footprints suggest mitochondrial oxidative damage underlies multiple complex I losses in fungi.</title>
        <authorList>
            <person name="Schikora-Tamarit M.A."/>
            <person name="Marcet-Houben M."/>
            <person name="Nosek J."/>
            <person name="Gabaldon T."/>
        </authorList>
    </citation>
    <scope>NUCLEOTIDE SEQUENCE</scope>
    <source>
        <strain evidence="5">CBS6341</strain>
    </source>
</reference>
<sequence>MSYYIYKELVQPIKHQIKRHKFFSTVLAILFVYFILDSRVLFNSRKNFQYLYDLNDGRGTKGFGITKGGTGNLGYSKDHRVGGLPKIASLDDKSNYGDFEIDLFDQEQYESFNKDTNKIVIILGANLEGGVNKWKGPNEWSIERSSIVNKKYYANLHGYDLVIKDYTKAKKYSDEYREGWQKLDIIKEVFDEYSNGDWFWYIDLYTLIMEPQITLEELILNHINETIQRDISYFNPKDLDIEVPFTDYKEPINLILSQDCGGFNLQSFFIKKTKWSIALLDLLFDPVLYFKTHSAWKNGEKNALEYYYNKFGWVRSRIGFVPTRLISSLPKGACPDFEFDAALFYNETSRDFLVNMMGCEYNRNCWDEMEFFKKLSDNLHKSFLTKIGEYFNFI</sequence>
<proteinExistence type="inferred from homology"/>
<keyword evidence="4" id="KW-0812">Transmembrane</keyword>
<protein>
    <submittedName>
        <fullName evidence="5">Uncharacterized protein</fullName>
    </submittedName>
</protein>
<evidence type="ECO:0000256" key="3">
    <source>
        <dbReference type="ARBA" id="ARBA00022679"/>
    </source>
</evidence>
<keyword evidence="4" id="KW-0472">Membrane</keyword>
<dbReference type="Pfam" id="PF05637">
    <property type="entry name" value="Glyco_transf_34"/>
    <property type="match status" value="1"/>
</dbReference>
<comment type="similarity">
    <text evidence="1">Belongs to the glycosyltransferase 34 family.</text>
</comment>